<evidence type="ECO:0000256" key="7">
    <source>
        <dbReference type="ARBA" id="ARBA00023170"/>
    </source>
</evidence>
<organism evidence="13 14">
    <name type="scientific">Datura stramonium</name>
    <name type="common">Jimsonweed</name>
    <name type="synonym">Common thornapple</name>
    <dbReference type="NCBI Taxonomy" id="4076"/>
    <lineage>
        <taxon>Eukaryota</taxon>
        <taxon>Viridiplantae</taxon>
        <taxon>Streptophyta</taxon>
        <taxon>Embryophyta</taxon>
        <taxon>Tracheophyta</taxon>
        <taxon>Spermatophyta</taxon>
        <taxon>Magnoliopsida</taxon>
        <taxon>eudicotyledons</taxon>
        <taxon>Gunneridae</taxon>
        <taxon>Pentapetalae</taxon>
        <taxon>asterids</taxon>
        <taxon>lamiids</taxon>
        <taxon>Solanales</taxon>
        <taxon>Solanaceae</taxon>
        <taxon>Solanoideae</taxon>
        <taxon>Datureae</taxon>
        <taxon>Datura</taxon>
    </lineage>
</organism>
<sequence length="327" mass="36415">MVVPIQSLTKKAWLFLMPFTKTMWLLSVSINVYNGFVIWMIERNYCSELKGSAINQIGASALVGFATLFSLHGEKLHSNLSKMATVVWLFVALIICQIYTANLSSMLTVQKLEPKVADAETLKHSNALIGYSKKSFVANYLVDVLGFARKNIQNFSTSEECAEALKNGKIAAAFLETSVAKLFISKHCKSFIAAGPIYKVGGFGFAFQKGSPIIADIDEALLHVFETGKLRELENNLWASEKCVDDEETSNETMTRLSPSSFCVLFAFTVGTSTAALAIFYVIRSKSRISTSMLFMMVLMRYSRFNHRFSRKNSDVESPQGSEMTRV</sequence>
<evidence type="ECO:0000256" key="4">
    <source>
        <dbReference type="ARBA" id="ARBA00022989"/>
    </source>
</evidence>
<dbReference type="PANTHER" id="PTHR18966">
    <property type="entry name" value="IONOTROPIC GLUTAMATE RECEPTOR"/>
    <property type="match status" value="1"/>
</dbReference>
<comment type="caution">
    <text evidence="13">The sequence shown here is derived from an EMBL/GenBank/DDBJ whole genome shotgun (WGS) entry which is preliminary data.</text>
</comment>
<dbReference type="Gene3D" id="1.10.287.70">
    <property type="match status" value="1"/>
</dbReference>
<accession>A0ABS8SW82</accession>
<keyword evidence="9" id="KW-1071">Ligand-gated ion channel</keyword>
<dbReference type="EMBL" id="JACEIK010000852">
    <property type="protein sequence ID" value="MCD7462993.1"/>
    <property type="molecule type" value="Genomic_DNA"/>
</dbReference>
<evidence type="ECO:0000256" key="5">
    <source>
        <dbReference type="ARBA" id="ARBA00023065"/>
    </source>
</evidence>
<dbReference type="SMART" id="SM00079">
    <property type="entry name" value="PBPe"/>
    <property type="match status" value="1"/>
</dbReference>
<keyword evidence="14" id="KW-1185">Reference proteome</keyword>
<dbReference type="InterPro" id="IPR015683">
    <property type="entry name" value="Ionotropic_Glu_rcpt"/>
</dbReference>
<evidence type="ECO:0000256" key="10">
    <source>
        <dbReference type="ARBA" id="ARBA00023303"/>
    </source>
</evidence>
<comment type="subcellular location">
    <subcellularLocation>
        <location evidence="1">Membrane</location>
        <topology evidence="1">Multi-pass membrane protein</topology>
    </subcellularLocation>
</comment>
<evidence type="ECO:0000313" key="14">
    <source>
        <dbReference type="Proteomes" id="UP000823775"/>
    </source>
</evidence>
<dbReference type="Proteomes" id="UP000823775">
    <property type="component" value="Unassembled WGS sequence"/>
</dbReference>
<feature type="transmembrane region" description="Helical" evidence="11">
    <location>
        <begin position="23"/>
        <end position="41"/>
    </location>
</feature>
<feature type="domain" description="Ionotropic glutamate receptor C-terminal" evidence="12">
    <location>
        <begin position="25"/>
        <end position="240"/>
    </location>
</feature>
<feature type="transmembrane region" description="Helical" evidence="11">
    <location>
        <begin position="83"/>
        <end position="101"/>
    </location>
</feature>
<evidence type="ECO:0000256" key="6">
    <source>
        <dbReference type="ARBA" id="ARBA00023136"/>
    </source>
</evidence>
<feature type="transmembrane region" description="Helical" evidence="11">
    <location>
        <begin position="53"/>
        <end position="71"/>
    </location>
</feature>
<evidence type="ECO:0000256" key="8">
    <source>
        <dbReference type="ARBA" id="ARBA00023180"/>
    </source>
</evidence>
<keyword evidence="6 11" id="KW-0472">Membrane</keyword>
<evidence type="ECO:0000256" key="1">
    <source>
        <dbReference type="ARBA" id="ARBA00004141"/>
    </source>
</evidence>
<evidence type="ECO:0000256" key="3">
    <source>
        <dbReference type="ARBA" id="ARBA00022692"/>
    </source>
</evidence>
<keyword evidence="8" id="KW-0325">Glycoprotein</keyword>
<proteinExistence type="predicted"/>
<name>A0ABS8SW82_DATST</name>
<protein>
    <recommendedName>
        <fullName evidence="12">Ionotropic glutamate receptor C-terminal domain-containing protein</fullName>
    </recommendedName>
</protein>
<gene>
    <name evidence="13" type="ORF">HAX54_049758</name>
</gene>
<keyword evidence="3 11" id="KW-0812">Transmembrane</keyword>
<dbReference type="InterPro" id="IPR001320">
    <property type="entry name" value="Iontro_rcpt_C"/>
</dbReference>
<evidence type="ECO:0000313" key="13">
    <source>
        <dbReference type="EMBL" id="MCD7462993.1"/>
    </source>
</evidence>
<evidence type="ECO:0000256" key="11">
    <source>
        <dbReference type="SAM" id="Phobius"/>
    </source>
</evidence>
<reference evidence="13 14" key="1">
    <citation type="journal article" date="2021" name="BMC Genomics">
        <title>Datura genome reveals duplications of psychoactive alkaloid biosynthetic genes and high mutation rate following tissue culture.</title>
        <authorList>
            <person name="Rajewski A."/>
            <person name="Carter-House D."/>
            <person name="Stajich J."/>
            <person name="Litt A."/>
        </authorList>
    </citation>
    <scope>NUCLEOTIDE SEQUENCE [LARGE SCALE GENOMIC DNA]</scope>
    <source>
        <strain evidence="13">AR-01</strain>
    </source>
</reference>
<dbReference type="SUPFAM" id="SSF53850">
    <property type="entry name" value="Periplasmic binding protein-like II"/>
    <property type="match status" value="1"/>
</dbReference>
<evidence type="ECO:0000256" key="2">
    <source>
        <dbReference type="ARBA" id="ARBA00022448"/>
    </source>
</evidence>
<evidence type="ECO:0000256" key="9">
    <source>
        <dbReference type="ARBA" id="ARBA00023286"/>
    </source>
</evidence>
<keyword evidence="5" id="KW-0406">Ion transport</keyword>
<keyword evidence="4 11" id="KW-1133">Transmembrane helix</keyword>
<dbReference type="Pfam" id="PF00060">
    <property type="entry name" value="Lig_chan"/>
    <property type="match status" value="1"/>
</dbReference>
<keyword evidence="7" id="KW-0675">Receptor</keyword>
<keyword evidence="10" id="KW-0407">Ion channel</keyword>
<feature type="transmembrane region" description="Helical" evidence="11">
    <location>
        <begin position="262"/>
        <end position="283"/>
    </location>
</feature>
<keyword evidence="2" id="KW-0813">Transport</keyword>
<evidence type="ECO:0000259" key="12">
    <source>
        <dbReference type="SMART" id="SM00079"/>
    </source>
</evidence>